<dbReference type="GO" id="GO:0005524">
    <property type="term" value="F:ATP binding"/>
    <property type="evidence" value="ECO:0007669"/>
    <property type="project" value="UniProtKB-KW"/>
</dbReference>
<dbReference type="Gene3D" id="3.40.50.620">
    <property type="entry name" value="HUPs"/>
    <property type="match status" value="1"/>
</dbReference>
<keyword evidence="7" id="KW-0067">ATP-binding</keyword>
<feature type="domain" description="Sulphate adenylyltransferase catalytic" evidence="8">
    <location>
        <begin position="2"/>
        <end position="182"/>
    </location>
</feature>
<dbReference type="GO" id="GO:0050428">
    <property type="term" value="P:3'-phosphoadenosine 5'-phosphosulfate biosynthetic process"/>
    <property type="evidence" value="ECO:0007669"/>
    <property type="project" value="TreeGrafter"/>
</dbReference>
<dbReference type="Proteomes" id="UP000242450">
    <property type="component" value="Chromosome 28"/>
</dbReference>
<comment type="pathway">
    <text evidence="1">Sulfur metabolism; sulfate assimilation.</text>
</comment>
<dbReference type="InterPro" id="IPR014729">
    <property type="entry name" value="Rossmann-like_a/b/a_fold"/>
</dbReference>
<evidence type="ECO:0000256" key="6">
    <source>
        <dbReference type="ARBA" id="ARBA00022741"/>
    </source>
</evidence>
<evidence type="ECO:0000259" key="8">
    <source>
        <dbReference type="Pfam" id="PF01747"/>
    </source>
</evidence>
<dbReference type="GO" id="GO:0004781">
    <property type="term" value="F:sulfate adenylyltransferase (ATP) activity"/>
    <property type="evidence" value="ECO:0007669"/>
    <property type="project" value="InterPro"/>
</dbReference>
<evidence type="ECO:0000313" key="9">
    <source>
        <dbReference type="EMBL" id="OWK01393.1"/>
    </source>
</evidence>
<accession>A0A212C5Y7</accession>
<protein>
    <recommendedName>
        <fullName evidence="8">Sulphate adenylyltransferase catalytic domain-containing protein</fullName>
    </recommendedName>
</protein>
<proteinExistence type="inferred from homology"/>
<evidence type="ECO:0000256" key="3">
    <source>
        <dbReference type="ARBA" id="ARBA00009290"/>
    </source>
</evidence>
<dbReference type="SUPFAM" id="SSF52374">
    <property type="entry name" value="Nucleotidylyl transferase"/>
    <property type="match status" value="1"/>
</dbReference>
<dbReference type="AlphaFoldDB" id="A0A212C5Y7"/>
<dbReference type="InterPro" id="IPR024951">
    <property type="entry name" value="Sulfurylase_cat_dom"/>
</dbReference>
<dbReference type="PANTHER" id="PTHR11055:SF17">
    <property type="entry name" value="BIFUNCTIONAL 3'-PHOSPHOADENOSINE 5'-PHOSPHOSULFATE SYNTHASE 1"/>
    <property type="match status" value="1"/>
</dbReference>
<sequence>MNADAIFAFQLHNLVHNGHALLMQDTHKQLLERGYWCPVLLLHPLGGWTRDDDVPLMWWMKKHAAVLEEGVLNLETTVVVIFPSPMIYAEPTEAQQHCRARMVVGANFYIVGQDSAGMPHPETGEDVYEQTHGTQTLTMAPGLITLEIVLFQDAAYNKKKRQMDYCDTEHHEDFELSLQNTNARILPKKARNLLKVSWLLKPGLC</sequence>
<evidence type="ECO:0000256" key="1">
    <source>
        <dbReference type="ARBA" id="ARBA00005050"/>
    </source>
</evidence>
<keyword evidence="5" id="KW-0548">Nucleotidyltransferase</keyword>
<dbReference type="PANTHER" id="PTHR11055">
    <property type="entry name" value="BIFUNCTIONAL 3'-PHOSPHOADENOSINE 5'-PHOSPHOSULFATE SYNTHASE"/>
    <property type="match status" value="1"/>
</dbReference>
<dbReference type="OrthoDB" id="506431at2759"/>
<gene>
    <name evidence="9" type="ORF">Celaphus_00018897</name>
</gene>
<evidence type="ECO:0000256" key="7">
    <source>
        <dbReference type="ARBA" id="ARBA00022840"/>
    </source>
</evidence>
<dbReference type="FunFam" id="3.40.50.620:FF:000006">
    <property type="entry name" value="bifunctional 3'-phosphoadenosine 5'-phosphosulfate synthase 1"/>
    <property type="match status" value="1"/>
</dbReference>
<keyword evidence="6" id="KW-0547">Nucleotide-binding</keyword>
<evidence type="ECO:0000313" key="10">
    <source>
        <dbReference type="Proteomes" id="UP000242450"/>
    </source>
</evidence>
<keyword evidence="4" id="KW-0808">Transferase</keyword>
<comment type="similarity">
    <text evidence="2">In the N-terminal section; belongs to the APS kinase family.</text>
</comment>
<dbReference type="EMBL" id="MKHE01000028">
    <property type="protein sequence ID" value="OWK01393.1"/>
    <property type="molecule type" value="Genomic_DNA"/>
</dbReference>
<evidence type="ECO:0000256" key="5">
    <source>
        <dbReference type="ARBA" id="ARBA00022695"/>
    </source>
</evidence>
<reference evidence="9 10" key="1">
    <citation type="journal article" date="2018" name="Mol. Genet. Genomics">
        <title>The red deer Cervus elaphus genome CerEla1.0: sequencing, annotating, genes, and chromosomes.</title>
        <authorList>
            <person name="Bana N.A."/>
            <person name="Nyiri A."/>
            <person name="Nagy J."/>
            <person name="Frank K."/>
            <person name="Nagy T."/>
            <person name="Steger V."/>
            <person name="Schiller M."/>
            <person name="Lakatos P."/>
            <person name="Sugar L."/>
            <person name="Horn P."/>
            <person name="Barta E."/>
            <person name="Orosz L."/>
        </authorList>
    </citation>
    <scope>NUCLEOTIDE SEQUENCE [LARGE SCALE GENOMIC DNA]</scope>
    <source>
        <strain evidence="9">Hungarian</strain>
    </source>
</reference>
<dbReference type="Pfam" id="PF01747">
    <property type="entry name" value="ATP-sulfurylase"/>
    <property type="match status" value="1"/>
</dbReference>
<dbReference type="GO" id="GO:0004020">
    <property type="term" value="F:adenylylsulfate kinase activity"/>
    <property type="evidence" value="ECO:0007669"/>
    <property type="project" value="TreeGrafter"/>
</dbReference>
<name>A0A212C5Y7_CEREH</name>
<comment type="similarity">
    <text evidence="3">In the C-terminal section; belongs to the sulfate adenylyltransferase family.</text>
</comment>
<evidence type="ECO:0000256" key="2">
    <source>
        <dbReference type="ARBA" id="ARBA00007268"/>
    </source>
</evidence>
<dbReference type="GO" id="GO:0000103">
    <property type="term" value="P:sulfate assimilation"/>
    <property type="evidence" value="ECO:0007669"/>
    <property type="project" value="TreeGrafter"/>
</dbReference>
<keyword evidence="10" id="KW-1185">Reference proteome</keyword>
<organism evidence="9 10">
    <name type="scientific">Cervus elaphus hippelaphus</name>
    <name type="common">European red deer</name>
    <dbReference type="NCBI Taxonomy" id="46360"/>
    <lineage>
        <taxon>Eukaryota</taxon>
        <taxon>Metazoa</taxon>
        <taxon>Chordata</taxon>
        <taxon>Craniata</taxon>
        <taxon>Vertebrata</taxon>
        <taxon>Euteleostomi</taxon>
        <taxon>Mammalia</taxon>
        <taxon>Eutheria</taxon>
        <taxon>Laurasiatheria</taxon>
        <taxon>Artiodactyla</taxon>
        <taxon>Ruminantia</taxon>
        <taxon>Pecora</taxon>
        <taxon>Cervidae</taxon>
        <taxon>Cervinae</taxon>
        <taxon>Cervus</taxon>
    </lineage>
</organism>
<evidence type="ECO:0000256" key="4">
    <source>
        <dbReference type="ARBA" id="ARBA00022679"/>
    </source>
</evidence>
<comment type="caution">
    <text evidence="9">The sequence shown here is derived from an EMBL/GenBank/DDBJ whole genome shotgun (WGS) entry which is preliminary data.</text>
</comment>